<dbReference type="InterPro" id="IPR035952">
    <property type="entry name" value="Rhomboid-like_sf"/>
</dbReference>
<dbReference type="PANTHER" id="PTHR43066">
    <property type="entry name" value="RHOMBOID-RELATED PROTEIN"/>
    <property type="match status" value="1"/>
</dbReference>
<accession>A0A1I5Y2Z6</accession>
<keyword evidence="8" id="KW-0645">Protease</keyword>
<keyword evidence="4 5" id="KW-0472">Membrane</keyword>
<evidence type="ECO:0000256" key="1">
    <source>
        <dbReference type="ARBA" id="ARBA00004141"/>
    </source>
</evidence>
<evidence type="ECO:0000256" key="4">
    <source>
        <dbReference type="ARBA" id="ARBA00023136"/>
    </source>
</evidence>
<dbReference type="GO" id="GO:0016020">
    <property type="term" value="C:membrane"/>
    <property type="evidence" value="ECO:0007669"/>
    <property type="project" value="UniProtKB-SubCell"/>
</dbReference>
<dbReference type="AlphaFoldDB" id="A0A1I5Y2Z6"/>
<evidence type="ECO:0000256" key="5">
    <source>
        <dbReference type="SAM" id="Phobius"/>
    </source>
</evidence>
<feature type="transmembrane region" description="Helical" evidence="5">
    <location>
        <begin position="202"/>
        <end position="220"/>
    </location>
</feature>
<evidence type="ECO:0000256" key="2">
    <source>
        <dbReference type="ARBA" id="ARBA00022692"/>
    </source>
</evidence>
<dbReference type="Proteomes" id="UP000199031">
    <property type="component" value="Unassembled WGS sequence"/>
</dbReference>
<dbReference type="SUPFAM" id="SSF144091">
    <property type="entry name" value="Rhomboid-like"/>
    <property type="match status" value="1"/>
</dbReference>
<dbReference type="Pfam" id="PF01694">
    <property type="entry name" value="Rhomboid"/>
    <property type="match status" value="1"/>
</dbReference>
<feature type="domain" description="DUF6576" evidence="7">
    <location>
        <begin position="271"/>
        <end position="303"/>
    </location>
</feature>
<comment type="subcellular location">
    <subcellularLocation>
        <location evidence="1">Membrane</location>
        <topology evidence="1">Multi-pass membrane protein</topology>
    </subcellularLocation>
</comment>
<dbReference type="OrthoDB" id="680602at2"/>
<proteinExistence type="predicted"/>
<dbReference type="GO" id="GO:0004252">
    <property type="term" value="F:serine-type endopeptidase activity"/>
    <property type="evidence" value="ECO:0007669"/>
    <property type="project" value="InterPro"/>
</dbReference>
<feature type="transmembrane region" description="Helical" evidence="5">
    <location>
        <begin position="85"/>
        <end position="103"/>
    </location>
</feature>
<keyword evidence="2 5" id="KW-0812">Transmembrane</keyword>
<reference evidence="8 9" key="1">
    <citation type="submission" date="2016-10" db="EMBL/GenBank/DDBJ databases">
        <authorList>
            <person name="de Groot N.N."/>
        </authorList>
    </citation>
    <scope>NUCLEOTIDE SEQUENCE [LARGE SCALE GENOMIC DNA]</scope>
    <source>
        <strain evidence="8 9">DSM 28286</strain>
    </source>
</reference>
<evidence type="ECO:0000313" key="9">
    <source>
        <dbReference type="Proteomes" id="UP000199031"/>
    </source>
</evidence>
<dbReference type="GO" id="GO:0006508">
    <property type="term" value="P:proteolysis"/>
    <property type="evidence" value="ECO:0007669"/>
    <property type="project" value="UniProtKB-KW"/>
</dbReference>
<feature type="transmembrane region" description="Helical" evidence="5">
    <location>
        <begin position="177"/>
        <end position="196"/>
    </location>
</feature>
<keyword evidence="8" id="KW-0378">Hydrolase</keyword>
<evidence type="ECO:0000313" key="8">
    <source>
        <dbReference type="EMBL" id="SFQ38514.1"/>
    </source>
</evidence>
<dbReference type="Pfam" id="PF20216">
    <property type="entry name" value="DUF6576"/>
    <property type="match status" value="1"/>
</dbReference>
<dbReference type="InterPro" id="IPR046483">
    <property type="entry name" value="DUF6576"/>
</dbReference>
<keyword evidence="3 5" id="KW-1133">Transmembrane helix</keyword>
<dbReference type="Gene3D" id="1.20.1540.10">
    <property type="entry name" value="Rhomboid-like"/>
    <property type="match status" value="1"/>
</dbReference>
<dbReference type="STRING" id="1465490.SAMN05444277_110118"/>
<gene>
    <name evidence="8" type="ORF">SAMN05444277_110118</name>
</gene>
<sequence length="306" mass="34402">MSVREQNRKKKILIGDDTNALTWLIILNSLFFAGILAVKVIFYLTAGIENTNTAGIDSWVALPVDGYQLLTRPWTLVTYMFAHNSIWYLISSLLWLWCFGYILQDLAGNNKLFPIYLYGGFFGGLSFIITANLIPSIHANAASIYIMGAGTSVMAIAVATTTLSPKFRILPMLNGGIPLWALTLVFAAIDLGTIGLSHSGTVAISHIVAGATGFFFVYQLKRGRNIGKWITDLANWVNDLFNPEKKYAETTHRQLYYKATRKPFEKTPHFSQQKLDEILDKINEEGYHLLTEEEKEFLKKASKENF</sequence>
<dbReference type="InterPro" id="IPR022764">
    <property type="entry name" value="Peptidase_S54_rhomboid_dom"/>
</dbReference>
<evidence type="ECO:0000256" key="3">
    <source>
        <dbReference type="ARBA" id="ARBA00022989"/>
    </source>
</evidence>
<feature type="domain" description="Peptidase S54 rhomboid" evidence="6">
    <location>
        <begin position="72"/>
        <end position="220"/>
    </location>
</feature>
<dbReference type="EMBL" id="FOXQ01000010">
    <property type="protein sequence ID" value="SFQ38514.1"/>
    <property type="molecule type" value="Genomic_DNA"/>
</dbReference>
<feature type="transmembrane region" description="Helical" evidence="5">
    <location>
        <begin position="21"/>
        <end position="44"/>
    </location>
</feature>
<keyword evidence="9" id="KW-1185">Reference proteome</keyword>
<organism evidence="8 9">
    <name type="scientific">Parafilimonas terrae</name>
    <dbReference type="NCBI Taxonomy" id="1465490"/>
    <lineage>
        <taxon>Bacteria</taxon>
        <taxon>Pseudomonadati</taxon>
        <taxon>Bacteroidota</taxon>
        <taxon>Chitinophagia</taxon>
        <taxon>Chitinophagales</taxon>
        <taxon>Chitinophagaceae</taxon>
        <taxon>Parafilimonas</taxon>
    </lineage>
</organism>
<protein>
    <submittedName>
        <fullName evidence="8">Membrane associated serine protease, rhomboid family</fullName>
    </submittedName>
</protein>
<feature type="transmembrane region" description="Helical" evidence="5">
    <location>
        <begin position="115"/>
        <end position="138"/>
    </location>
</feature>
<evidence type="ECO:0000259" key="6">
    <source>
        <dbReference type="Pfam" id="PF01694"/>
    </source>
</evidence>
<dbReference type="RefSeq" id="WP_090660626.1">
    <property type="nucleotide sequence ID" value="NZ_FOXQ01000010.1"/>
</dbReference>
<name>A0A1I5Y2Z6_9BACT</name>
<feature type="transmembrane region" description="Helical" evidence="5">
    <location>
        <begin position="144"/>
        <end position="165"/>
    </location>
</feature>
<evidence type="ECO:0000259" key="7">
    <source>
        <dbReference type="Pfam" id="PF20216"/>
    </source>
</evidence>